<dbReference type="Proteomes" id="UP001418222">
    <property type="component" value="Unassembled WGS sequence"/>
</dbReference>
<dbReference type="AlphaFoldDB" id="A0AAP0B721"/>
<comment type="caution">
    <text evidence="2">The sequence shown here is derived from an EMBL/GenBank/DDBJ whole genome shotgun (WGS) entry which is preliminary data.</text>
</comment>
<reference evidence="2 3" key="1">
    <citation type="journal article" date="2022" name="Nat. Plants">
        <title>Genomes of leafy and leafless Platanthera orchids illuminate the evolution of mycoheterotrophy.</title>
        <authorList>
            <person name="Li M.H."/>
            <person name="Liu K.W."/>
            <person name="Li Z."/>
            <person name="Lu H.C."/>
            <person name="Ye Q.L."/>
            <person name="Zhang D."/>
            <person name="Wang J.Y."/>
            <person name="Li Y.F."/>
            <person name="Zhong Z.M."/>
            <person name="Liu X."/>
            <person name="Yu X."/>
            <person name="Liu D.K."/>
            <person name="Tu X.D."/>
            <person name="Liu B."/>
            <person name="Hao Y."/>
            <person name="Liao X.Y."/>
            <person name="Jiang Y.T."/>
            <person name="Sun W.H."/>
            <person name="Chen J."/>
            <person name="Chen Y.Q."/>
            <person name="Ai Y."/>
            <person name="Zhai J.W."/>
            <person name="Wu S.S."/>
            <person name="Zhou Z."/>
            <person name="Hsiao Y.Y."/>
            <person name="Wu W.L."/>
            <person name="Chen Y.Y."/>
            <person name="Lin Y.F."/>
            <person name="Hsu J.L."/>
            <person name="Li C.Y."/>
            <person name="Wang Z.W."/>
            <person name="Zhao X."/>
            <person name="Zhong W.Y."/>
            <person name="Ma X.K."/>
            <person name="Ma L."/>
            <person name="Huang J."/>
            <person name="Chen G.Z."/>
            <person name="Huang M.Z."/>
            <person name="Huang L."/>
            <person name="Peng D.H."/>
            <person name="Luo Y.B."/>
            <person name="Zou S.Q."/>
            <person name="Chen S.P."/>
            <person name="Lan S."/>
            <person name="Tsai W.C."/>
            <person name="Van de Peer Y."/>
            <person name="Liu Z.J."/>
        </authorList>
    </citation>
    <scope>NUCLEOTIDE SEQUENCE [LARGE SCALE GENOMIC DNA]</scope>
    <source>
        <strain evidence="2">Lor287</strain>
    </source>
</reference>
<evidence type="ECO:0000313" key="3">
    <source>
        <dbReference type="Proteomes" id="UP001418222"/>
    </source>
</evidence>
<gene>
    <name evidence="2" type="primary">ARR8</name>
    <name evidence="2" type="ORF">KSP39_PZI016444</name>
</gene>
<evidence type="ECO:0000256" key="1">
    <source>
        <dbReference type="SAM" id="MobiDB-lite"/>
    </source>
</evidence>
<evidence type="ECO:0000313" key="2">
    <source>
        <dbReference type="EMBL" id="KAK8931063.1"/>
    </source>
</evidence>
<accession>A0AAP0B721</accession>
<protein>
    <submittedName>
        <fullName evidence="2">Two-component response regulator ARR8</fullName>
    </submittedName>
</protein>
<dbReference type="PANTHER" id="PTHR45521">
    <property type="entry name" value="TSET COMPLEX MEMBER TSTF"/>
    <property type="match status" value="1"/>
</dbReference>
<name>A0AAP0B721_9ASPA</name>
<dbReference type="EMBL" id="JBBWWQ010000014">
    <property type="protein sequence ID" value="KAK8931063.1"/>
    <property type="molecule type" value="Genomic_DNA"/>
</dbReference>
<proteinExistence type="predicted"/>
<dbReference type="PANTHER" id="PTHR45521:SF2">
    <property type="entry name" value="TRANSDUCIN_WD40 REPEAT-LIKE SUPERFAMILY PROTEIN"/>
    <property type="match status" value="1"/>
</dbReference>
<organism evidence="2 3">
    <name type="scientific">Platanthera zijinensis</name>
    <dbReference type="NCBI Taxonomy" id="2320716"/>
    <lineage>
        <taxon>Eukaryota</taxon>
        <taxon>Viridiplantae</taxon>
        <taxon>Streptophyta</taxon>
        <taxon>Embryophyta</taxon>
        <taxon>Tracheophyta</taxon>
        <taxon>Spermatophyta</taxon>
        <taxon>Magnoliopsida</taxon>
        <taxon>Liliopsida</taxon>
        <taxon>Asparagales</taxon>
        <taxon>Orchidaceae</taxon>
        <taxon>Orchidoideae</taxon>
        <taxon>Orchideae</taxon>
        <taxon>Orchidinae</taxon>
        <taxon>Platanthera</taxon>
    </lineage>
</organism>
<feature type="region of interest" description="Disordered" evidence="1">
    <location>
        <begin position="216"/>
        <end position="240"/>
    </location>
</feature>
<feature type="compositionally biased region" description="Basic and acidic residues" evidence="1">
    <location>
        <begin position="227"/>
        <end position="237"/>
    </location>
</feature>
<keyword evidence="3" id="KW-1185">Reference proteome</keyword>
<dbReference type="InterPro" id="IPR053290">
    <property type="entry name" value="TSET_complex_member"/>
</dbReference>
<sequence length="421" mass="45942">MELAHMSIRRSFNLSHKLASAEQDRDIAKDDAADLARQLGIVENIISKGSGGVDVFVMPFWFLEVIGLHGGALLGVAYRTSRRITPLAATVISTQSMPLSGFGGSSFVTTDDLRQSGAEATPQNFQLYRCLEEGADEFFLKPVQLSDMQKLRPHILKGKFHESSSSSSRIKFSNDNVLPEWARIRLPLAIWRFSSFFFSPSLLEVTPRLPALGKSEPAIWTRPPTEMPDKDGGDRRWLGHSSLPVTERATSPSAQGHAPPTISLLPIPTGLGKSFAALGGEPFQVKPSSSRPPTGTGDVPTPDEFVYLLSYDHLLFLISPASVAFNAISSSDVDMSVGYSPPPSMDIILEYLGDPHDAEGMKKRVTGLFQKQSLLLQEVCNMVDEDKAETEDRFAVLEGMRPLADGDGTTSLGVHITRAEE</sequence>